<dbReference type="PANTHER" id="PTHR23501:SF191">
    <property type="entry name" value="VACUOLAR BASIC AMINO ACID TRANSPORTER 4"/>
    <property type="match status" value="1"/>
</dbReference>
<feature type="transmembrane region" description="Helical" evidence="8">
    <location>
        <begin position="290"/>
        <end position="309"/>
    </location>
</feature>
<organism evidence="10">
    <name type="scientific">Nakamurella sp. A5-74</name>
    <dbReference type="NCBI Taxonomy" id="3158264"/>
    <lineage>
        <taxon>Bacteria</taxon>
        <taxon>Bacillati</taxon>
        <taxon>Actinomycetota</taxon>
        <taxon>Actinomycetes</taxon>
        <taxon>Nakamurellales</taxon>
        <taxon>Nakamurellaceae</taxon>
        <taxon>Nakamurella</taxon>
    </lineage>
</organism>
<sequence length="494" mass="50735">MPRGTNSPGRGLAQRVAAPEITRASVGLRSDRGPILLSVMLSVGLVAIDSTILATAVTAIVRDLGGFAQFPWLFSVYLLGQAAAVPIYGKVADIVGRKAVMLFGIALFVIGSILCGFAWSMPALIAFRAIQGLGAGAVQPMGMTIVGDIYSLQERAKVQGYVASVWAIAAVVGPTLGGVFADLATWRWIFFINVPLGVAAAWMLTRKFDEKVVRTKHSIDYAGSILVAVGSALVILGLLEGGVLWEWNSWQSIAVLGGGVLLLLAVIPVERRAAEPVIPGWIFRSRLLNGANLVSLLVGALLIGLTSYIPLFGEGVLGTSALVAGLALAAMTIGWPIAASNAGRVYLAIGFRNCSLIGSGIALVGALSLLFLGAGSSIWTVAGGSFVVGLGLGFVAAPTLISAQSSVGWTERGVVTGMNMFARSIGSAVGVAIFGAVVNASLGVRVGSQAVSPDSVEPGRLADALHPVFIGATIAAVLLIACVAILPRGRADVS</sequence>
<reference evidence="10" key="1">
    <citation type="submission" date="2024-05" db="EMBL/GenBank/DDBJ databases">
        <authorList>
            <person name="Cai S.Y."/>
            <person name="Jin L.M."/>
            <person name="Li H.R."/>
        </authorList>
    </citation>
    <scope>NUCLEOTIDE SEQUENCE</scope>
    <source>
        <strain evidence="10">A5-74</strain>
    </source>
</reference>
<dbReference type="InterPro" id="IPR036259">
    <property type="entry name" value="MFS_trans_sf"/>
</dbReference>
<keyword evidence="4" id="KW-1003">Cell membrane</keyword>
<comment type="similarity">
    <text evidence="2">Belongs to the major facilitator superfamily. TCR/Tet family.</text>
</comment>
<dbReference type="SUPFAM" id="SSF103473">
    <property type="entry name" value="MFS general substrate transporter"/>
    <property type="match status" value="1"/>
</dbReference>
<evidence type="ECO:0000259" key="9">
    <source>
        <dbReference type="PROSITE" id="PS50850"/>
    </source>
</evidence>
<feature type="transmembrane region" description="Helical" evidence="8">
    <location>
        <begin position="125"/>
        <end position="146"/>
    </location>
</feature>
<dbReference type="GO" id="GO:0022857">
    <property type="term" value="F:transmembrane transporter activity"/>
    <property type="evidence" value="ECO:0007669"/>
    <property type="project" value="InterPro"/>
</dbReference>
<name>A0AAU8DQL4_9ACTN</name>
<dbReference type="Pfam" id="PF07690">
    <property type="entry name" value="MFS_1"/>
    <property type="match status" value="2"/>
</dbReference>
<evidence type="ECO:0000256" key="8">
    <source>
        <dbReference type="SAM" id="Phobius"/>
    </source>
</evidence>
<feature type="transmembrane region" description="Helical" evidence="8">
    <location>
        <begin position="158"/>
        <end position="180"/>
    </location>
</feature>
<dbReference type="InterPro" id="IPR011701">
    <property type="entry name" value="MFS"/>
</dbReference>
<feature type="transmembrane region" description="Helical" evidence="8">
    <location>
        <begin position="186"/>
        <end position="204"/>
    </location>
</feature>
<keyword evidence="5 8" id="KW-0812">Transmembrane</keyword>
<gene>
    <name evidence="10" type="ORF">ABLG96_01410</name>
</gene>
<dbReference type="EMBL" id="CP159218">
    <property type="protein sequence ID" value="XCG64033.1"/>
    <property type="molecule type" value="Genomic_DNA"/>
</dbReference>
<protein>
    <submittedName>
        <fullName evidence="10">MDR family MFS transporter</fullName>
    </submittedName>
</protein>
<feature type="domain" description="Major facilitator superfamily (MFS) profile" evidence="9">
    <location>
        <begin position="35"/>
        <end position="490"/>
    </location>
</feature>
<dbReference type="InterPro" id="IPR020846">
    <property type="entry name" value="MFS_dom"/>
</dbReference>
<dbReference type="PANTHER" id="PTHR23501">
    <property type="entry name" value="MAJOR FACILITATOR SUPERFAMILY"/>
    <property type="match status" value="1"/>
</dbReference>
<evidence type="ECO:0000256" key="3">
    <source>
        <dbReference type="ARBA" id="ARBA00022448"/>
    </source>
</evidence>
<evidence type="ECO:0000256" key="4">
    <source>
        <dbReference type="ARBA" id="ARBA00022475"/>
    </source>
</evidence>
<dbReference type="CDD" id="cd17502">
    <property type="entry name" value="MFS_Azr1_MDR_like"/>
    <property type="match status" value="1"/>
</dbReference>
<feature type="transmembrane region" description="Helical" evidence="8">
    <location>
        <begin position="100"/>
        <end position="119"/>
    </location>
</feature>
<feature type="transmembrane region" description="Helical" evidence="8">
    <location>
        <begin position="464"/>
        <end position="486"/>
    </location>
</feature>
<feature type="transmembrane region" description="Helical" evidence="8">
    <location>
        <begin position="225"/>
        <end position="244"/>
    </location>
</feature>
<feature type="transmembrane region" description="Helical" evidence="8">
    <location>
        <begin position="421"/>
        <end position="444"/>
    </location>
</feature>
<dbReference type="Gene3D" id="1.20.1720.10">
    <property type="entry name" value="Multidrug resistance protein D"/>
    <property type="match status" value="1"/>
</dbReference>
<dbReference type="PROSITE" id="PS50850">
    <property type="entry name" value="MFS"/>
    <property type="match status" value="1"/>
</dbReference>
<evidence type="ECO:0000256" key="5">
    <source>
        <dbReference type="ARBA" id="ARBA00022692"/>
    </source>
</evidence>
<feature type="transmembrane region" description="Helical" evidence="8">
    <location>
        <begin position="315"/>
        <end position="338"/>
    </location>
</feature>
<evidence type="ECO:0000256" key="6">
    <source>
        <dbReference type="ARBA" id="ARBA00022989"/>
    </source>
</evidence>
<evidence type="ECO:0000256" key="2">
    <source>
        <dbReference type="ARBA" id="ARBA00007520"/>
    </source>
</evidence>
<evidence type="ECO:0000256" key="7">
    <source>
        <dbReference type="ARBA" id="ARBA00023136"/>
    </source>
</evidence>
<dbReference type="PRINTS" id="PR01036">
    <property type="entry name" value="TCRTETB"/>
</dbReference>
<evidence type="ECO:0000313" key="10">
    <source>
        <dbReference type="EMBL" id="XCG64033.1"/>
    </source>
</evidence>
<feature type="transmembrane region" description="Helical" evidence="8">
    <location>
        <begin position="350"/>
        <end position="372"/>
    </location>
</feature>
<feature type="transmembrane region" description="Helical" evidence="8">
    <location>
        <begin position="250"/>
        <end position="269"/>
    </location>
</feature>
<dbReference type="RefSeq" id="WP_353649647.1">
    <property type="nucleotide sequence ID" value="NZ_CP159218.1"/>
</dbReference>
<comment type="subcellular location">
    <subcellularLocation>
        <location evidence="1">Cell inner membrane</location>
        <topology evidence="1">Multi-pass membrane protein</topology>
    </subcellularLocation>
</comment>
<evidence type="ECO:0000256" key="1">
    <source>
        <dbReference type="ARBA" id="ARBA00004429"/>
    </source>
</evidence>
<feature type="transmembrane region" description="Helical" evidence="8">
    <location>
        <begin position="35"/>
        <end position="61"/>
    </location>
</feature>
<feature type="transmembrane region" description="Helical" evidence="8">
    <location>
        <begin position="67"/>
        <end position="88"/>
    </location>
</feature>
<proteinExistence type="inferred from homology"/>
<keyword evidence="3" id="KW-0813">Transport</keyword>
<accession>A0AAU8DQL4</accession>
<dbReference type="GO" id="GO:0005886">
    <property type="term" value="C:plasma membrane"/>
    <property type="evidence" value="ECO:0007669"/>
    <property type="project" value="UniProtKB-SubCell"/>
</dbReference>
<feature type="transmembrane region" description="Helical" evidence="8">
    <location>
        <begin position="378"/>
        <end position="401"/>
    </location>
</feature>
<keyword evidence="6 8" id="KW-1133">Transmembrane helix</keyword>
<dbReference type="Gene3D" id="1.20.1250.20">
    <property type="entry name" value="MFS general substrate transporter like domains"/>
    <property type="match status" value="1"/>
</dbReference>
<dbReference type="FunFam" id="1.20.1720.10:FF:000004">
    <property type="entry name" value="EmrB/QacA family drug resistance transporter"/>
    <property type="match status" value="1"/>
</dbReference>
<dbReference type="AlphaFoldDB" id="A0AAU8DQL4"/>
<keyword evidence="7 8" id="KW-0472">Membrane</keyword>